<gene>
    <name evidence="1" type="ORF">HPB50_019807</name>
</gene>
<reference evidence="1" key="1">
    <citation type="submission" date="2020-05" db="EMBL/GenBank/DDBJ databases">
        <title>Large-scale comparative analyses of tick genomes elucidate their genetic diversity and vector capacities.</title>
        <authorList>
            <person name="Jia N."/>
            <person name="Wang J."/>
            <person name="Shi W."/>
            <person name="Du L."/>
            <person name="Sun Y."/>
            <person name="Zhan W."/>
            <person name="Jiang J."/>
            <person name="Wang Q."/>
            <person name="Zhang B."/>
            <person name="Ji P."/>
            <person name="Sakyi L.B."/>
            <person name="Cui X."/>
            <person name="Yuan T."/>
            <person name="Jiang B."/>
            <person name="Yang W."/>
            <person name="Lam T.T.-Y."/>
            <person name="Chang Q."/>
            <person name="Ding S."/>
            <person name="Wang X."/>
            <person name="Zhu J."/>
            <person name="Ruan X."/>
            <person name="Zhao L."/>
            <person name="Wei J."/>
            <person name="Que T."/>
            <person name="Du C."/>
            <person name="Cheng J."/>
            <person name="Dai P."/>
            <person name="Han X."/>
            <person name="Huang E."/>
            <person name="Gao Y."/>
            <person name="Liu J."/>
            <person name="Shao H."/>
            <person name="Ye R."/>
            <person name="Li L."/>
            <person name="Wei W."/>
            <person name="Wang X."/>
            <person name="Wang C."/>
            <person name="Yang T."/>
            <person name="Huo Q."/>
            <person name="Li W."/>
            <person name="Guo W."/>
            <person name="Chen H."/>
            <person name="Zhou L."/>
            <person name="Ni X."/>
            <person name="Tian J."/>
            <person name="Zhou Y."/>
            <person name="Sheng Y."/>
            <person name="Liu T."/>
            <person name="Pan Y."/>
            <person name="Xia L."/>
            <person name="Li J."/>
            <person name="Zhao F."/>
            <person name="Cao W."/>
        </authorList>
    </citation>
    <scope>NUCLEOTIDE SEQUENCE</scope>
    <source>
        <strain evidence="1">Hyas-2018</strain>
    </source>
</reference>
<evidence type="ECO:0000313" key="1">
    <source>
        <dbReference type="EMBL" id="KAH6926568.1"/>
    </source>
</evidence>
<dbReference type="Proteomes" id="UP000821845">
    <property type="component" value="Chromosome 7"/>
</dbReference>
<dbReference type="EMBL" id="CM023487">
    <property type="protein sequence ID" value="KAH6926568.1"/>
    <property type="molecule type" value="Genomic_DNA"/>
</dbReference>
<keyword evidence="2" id="KW-1185">Reference proteome</keyword>
<sequence>MAAVESLFNLSLRAVRTRILHGRVWSLQELCRRCLVSTRSLPQWKALTQNFAAERIRRRACLFSIFYFSGCGVNFCVQRHFSVSNHLSYWVTCTLDKKRYMAVRAPNYNVDRLLDDDNLWHWARLEHPHVLSVLAVVGNMQGIYMYLVTLPPDDGLEHFAGILAVRDLCVHELHLWKFLRQLCSALIYLRGQGLTVEPFDFFNVYLRRTDLVLNNGFVWNQRRFEITSLPGSLWSLLLRPGDDFAALCAAISTTEREAKAFSVAVVVAQLVALAISDDPAGAASRRRTSASGCLQAVHRMYGVELVPSPCSYTQQLVSTLAEMFRTPQPALEAVQDKAGLMYESMASS</sequence>
<name>A0ACB7RYT3_HYAAI</name>
<protein>
    <submittedName>
        <fullName evidence="1">Uncharacterized protein</fullName>
    </submittedName>
</protein>
<proteinExistence type="predicted"/>
<accession>A0ACB7RYT3</accession>
<evidence type="ECO:0000313" key="2">
    <source>
        <dbReference type="Proteomes" id="UP000821845"/>
    </source>
</evidence>
<organism evidence="1 2">
    <name type="scientific">Hyalomma asiaticum</name>
    <name type="common">Tick</name>
    <dbReference type="NCBI Taxonomy" id="266040"/>
    <lineage>
        <taxon>Eukaryota</taxon>
        <taxon>Metazoa</taxon>
        <taxon>Ecdysozoa</taxon>
        <taxon>Arthropoda</taxon>
        <taxon>Chelicerata</taxon>
        <taxon>Arachnida</taxon>
        <taxon>Acari</taxon>
        <taxon>Parasitiformes</taxon>
        <taxon>Ixodida</taxon>
        <taxon>Ixodoidea</taxon>
        <taxon>Ixodidae</taxon>
        <taxon>Hyalomminae</taxon>
        <taxon>Hyalomma</taxon>
    </lineage>
</organism>
<comment type="caution">
    <text evidence="1">The sequence shown here is derived from an EMBL/GenBank/DDBJ whole genome shotgun (WGS) entry which is preliminary data.</text>
</comment>